<feature type="transmembrane region" description="Helical" evidence="1">
    <location>
        <begin position="115"/>
        <end position="141"/>
    </location>
</feature>
<sequence length="221" mass="25312">MDGMVTYTANNMDEKRKRTKIAFIVMMIIFAVSVCIKHIVVGSIYWDMKDEVPDLFKELLTNTLIRFVLDALLIITLIEKAEKKTISKVIALLTMFYYIYELLQMKDTLMSPPSAYWLIDAIGDAGFEILIRLAFLVFFVVASFRGKVVGSKYYLLALVPFVLALISIAFRYVLNADLYVDLETGSMLIADTLKAHVIKYSPLLFWGIATITKEKMYERLN</sequence>
<dbReference type="AlphaFoldDB" id="A0A1D9NZ24"/>
<evidence type="ECO:0000256" key="1">
    <source>
        <dbReference type="SAM" id="Phobius"/>
    </source>
</evidence>
<feature type="transmembrane region" description="Helical" evidence="1">
    <location>
        <begin position="85"/>
        <end position="103"/>
    </location>
</feature>
<feature type="transmembrane region" description="Helical" evidence="1">
    <location>
        <begin position="59"/>
        <end position="78"/>
    </location>
</feature>
<keyword evidence="1" id="KW-1133">Transmembrane helix</keyword>
<feature type="transmembrane region" description="Helical" evidence="1">
    <location>
        <begin position="153"/>
        <end position="173"/>
    </location>
</feature>
<feature type="transmembrane region" description="Helical" evidence="1">
    <location>
        <begin position="21"/>
        <end position="39"/>
    </location>
</feature>
<proteinExistence type="predicted"/>
<keyword evidence="3" id="KW-1185">Reference proteome</keyword>
<keyword evidence="1" id="KW-0472">Membrane</keyword>
<evidence type="ECO:0000313" key="3">
    <source>
        <dbReference type="Proteomes" id="UP000179284"/>
    </source>
</evidence>
<protein>
    <submittedName>
        <fullName evidence="2">Uncharacterized protein</fullName>
    </submittedName>
</protein>
<accession>A0A1D9NZ24</accession>
<dbReference type="Proteomes" id="UP000179284">
    <property type="component" value="Chromosome I"/>
</dbReference>
<reference evidence="3" key="1">
    <citation type="submission" date="2016-10" db="EMBL/GenBank/DDBJ databases">
        <title>The complete genome sequence of the rumen bacterium Butyrivibrio hungatei MB2003.</title>
        <authorList>
            <person name="Palevich N."/>
            <person name="Kelly W.J."/>
            <person name="Leahy S.C."/>
            <person name="Altermann E."/>
            <person name="Rakonjac J."/>
            <person name="Attwood G.T."/>
        </authorList>
    </citation>
    <scope>NUCLEOTIDE SEQUENCE [LARGE SCALE GENOMIC DNA]</scope>
    <source>
        <strain evidence="3">MB2003</strain>
    </source>
</reference>
<feature type="transmembrane region" description="Helical" evidence="1">
    <location>
        <begin position="193"/>
        <end position="212"/>
    </location>
</feature>
<gene>
    <name evidence="2" type="ORF">bhn_I0380</name>
</gene>
<dbReference type="RefSeq" id="WP_071175189.1">
    <property type="nucleotide sequence ID" value="NZ_CP017831.1"/>
</dbReference>
<keyword evidence="1" id="KW-0812">Transmembrane</keyword>
<dbReference type="EMBL" id="CP017831">
    <property type="protein sequence ID" value="AOZ95414.1"/>
    <property type="molecule type" value="Genomic_DNA"/>
</dbReference>
<organism evidence="2 3">
    <name type="scientific">Butyrivibrio hungatei</name>
    <dbReference type="NCBI Taxonomy" id="185008"/>
    <lineage>
        <taxon>Bacteria</taxon>
        <taxon>Bacillati</taxon>
        <taxon>Bacillota</taxon>
        <taxon>Clostridia</taxon>
        <taxon>Lachnospirales</taxon>
        <taxon>Lachnospiraceae</taxon>
        <taxon>Butyrivibrio</taxon>
    </lineage>
</organism>
<dbReference type="KEGG" id="bhu:bhn_I0380"/>
<evidence type="ECO:0000313" key="2">
    <source>
        <dbReference type="EMBL" id="AOZ95414.1"/>
    </source>
</evidence>
<dbReference type="OrthoDB" id="9882534at2"/>
<name>A0A1D9NZ24_9FIRM</name>